<proteinExistence type="predicted"/>
<dbReference type="Proteomes" id="UP000347681">
    <property type="component" value="Unassembled WGS sequence"/>
</dbReference>
<comment type="caution">
    <text evidence="1">The sequence shown here is derived from an EMBL/GenBank/DDBJ whole genome shotgun (WGS) entry which is preliminary data.</text>
</comment>
<evidence type="ECO:0000313" key="2">
    <source>
        <dbReference type="Proteomes" id="UP000347681"/>
    </source>
</evidence>
<gene>
    <name evidence="1" type="ORF">F2Y61_24425</name>
</gene>
<name>A0A5M5ZMB6_9BACT</name>
<reference evidence="1 2" key="1">
    <citation type="journal article" date="2019" name="Nat. Med.">
        <title>A library of human gut bacterial isolates paired with longitudinal multiomics data enables mechanistic microbiome research.</title>
        <authorList>
            <person name="Poyet M."/>
            <person name="Groussin M."/>
            <person name="Gibbons S.M."/>
            <person name="Avila-Pacheco J."/>
            <person name="Jiang X."/>
            <person name="Kearney S.M."/>
            <person name="Perrotta A.R."/>
            <person name="Berdy B."/>
            <person name="Zhao S."/>
            <person name="Lieberman T.D."/>
            <person name="Swanson P.K."/>
            <person name="Smith M."/>
            <person name="Roesemann S."/>
            <person name="Alexander J.E."/>
            <person name="Rich S.A."/>
            <person name="Livny J."/>
            <person name="Vlamakis H."/>
            <person name="Clish C."/>
            <person name="Bullock K."/>
            <person name="Deik A."/>
            <person name="Scott J."/>
            <person name="Pierce K.A."/>
            <person name="Xavier R.J."/>
            <person name="Alm E.J."/>
        </authorList>
    </citation>
    <scope>NUCLEOTIDE SEQUENCE [LARGE SCALE GENOMIC DNA]</scope>
    <source>
        <strain evidence="1 2">BIOML-A5</strain>
    </source>
</reference>
<sequence length="70" mass="8217">MEQLTEFYQRHTASERLYIKSQIILPDHVNGHILTIIEHHKKYNPTTKTKNESLPSEFSIFEKVLGIVSH</sequence>
<accession>A0A5M5ZMB6</accession>
<evidence type="ECO:0000313" key="1">
    <source>
        <dbReference type="EMBL" id="KAA5377966.1"/>
    </source>
</evidence>
<organism evidence="1 2">
    <name type="scientific">Phocaeicola dorei</name>
    <dbReference type="NCBI Taxonomy" id="357276"/>
    <lineage>
        <taxon>Bacteria</taxon>
        <taxon>Pseudomonadati</taxon>
        <taxon>Bacteroidota</taxon>
        <taxon>Bacteroidia</taxon>
        <taxon>Bacteroidales</taxon>
        <taxon>Bacteroidaceae</taxon>
        <taxon>Phocaeicola</taxon>
    </lineage>
</organism>
<protein>
    <submittedName>
        <fullName evidence="1">Uncharacterized protein</fullName>
    </submittedName>
</protein>
<dbReference type="AlphaFoldDB" id="A0A5M5ZMB6"/>
<dbReference type="EMBL" id="VVZB01000122">
    <property type="protein sequence ID" value="KAA5377966.1"/>
    <property type="molecule type" value="Genomic_DNA"/>
</dbReference>